<keyword evidence="1" id="KW-0732">Signal</keyword>
<dbReference type="Proteomes" id="UP001597097">
    <property type="component" value="Unassembled WGS sequence"/>
</dbReference>
<reference evidence="3" key="1">
    <citation type="journal article" date="2019" name="Int. J. Syst. Evol. Microbiol.">
        <title>The Global Catalogue of Microorganisms (GCM) 10K type strain sequencing project: providing services to taxonomists for standard genome sequencing and annotation.</title>
        <authorList>
            <consortium name="The Broad Institute Genomics Platform"/>
            <consortium name="The Broad Institute Genome Sequencing Center for Infectious Disease"/>
            <person name="Wu L."/>
            <person name="Ma J."/>
        </authorList>
    </citation>
    <scope>NUCLEOTIDE SEQUENCE [LARGE SCALE GENOMIC DNA]</scope>
    <source>
        <strain evidence="3">CGMCC 1.15399</strain>
    </source>
</reference>
<dbReference type="PROSITE" id="PS51257">
    <property type="entry name" value="PROKAR_LIPOPROTEIN"/>
    <property type="match status" value="1"/>
</dbReference>
<evidence type="ECO:0000313" key="2">
    <source>
        <dbReference type="EMBL" id="MFD1547166.1"/>
    </source>
</evidence>
<organism evidence="2 3">
    <name type="scientific">Nonomuraea guangzhouensis</name>
    <dbReference type="NCBI Taxonomy" id="1291555"/>
    <lineage>
        <taxon>Bacteria</taxon>
        <taxon>Bacillati</taxon>
        <taxon>Actinomycetota</taxon>
        <taxon>Actinomycetes</taxon>
        <taxon>Streptosporangiales</taxon>
        <taxon>Streptosporangiaceae</taxon>
        <taxon>Nonomuraea</taxon>
    </lineage>
</organism>
<feature type="signal peptide" evidence="1">
    <location>
        <begin position="1"/>
        <end position="20"/>
    </location>
</feature>
<evidence type="ECO:0000256" key="1">
    <source>
        <dbReference type="SAM" id="SignalP"/>
    </source>
</evidence>
<accession>A0ABW4GXS5</accession>
<proteinExistence type="predicted"/>
<protein>
    <submittedName>
        <fullName evidence="2">Uncharacterized protein</fullName>
    </submittedName>
</protein>
<comment type="caution">
    <text evidence="2">The sequence shown here is derived from an EMBL/GenBank/DDBJ whole genome shotgun (WGS) entry which is preliminary data.</text>
</comment>
<gene>
    <name evidence="2" type="ORF">ACFSJ0_59745</name>
</gene>
<name>A0ABW4GXS5_9ACTN</name>
<sequence>MRVRLLPAVPLLVLALAACGQGGGTADDGIASAGKGTATPTASSSVSAADRQAAQLKFAQCMREHGINMPDPKADGSVMLRQKKGEDPSKMKKAMEACQPLMKDVIGDRANQPMDPKQRDQMVKFARCMREHGVDMPDPGPQGQIQIKVGKGGEKKLKEAQEACKSFAPGFGPGFGGKP</sequence>
<dbReference type="EMBL" id="JBHUCM010000072">
    <property type="protein sequence ID" value="MFD1547166.1"/>
    <property type="molecule type" value="Genomic_DNA"/>
</dbReference>
<evidence type="ECO:0000313" key="3">
    <source>
        <dbReference type="Proteomes" id="UP001597097"/>
    </source>
</evidence>
<keyword evidence="3" id="KW-1185">Reference proteome</keyword>
<dbReference type="RefSeq" id="WP_219532528.1">
    <property type="nucleotide sequence ID" value="NZ_JAHKRM010000014.1"/>
</dbReference>
<feature type="chain" id="PRO_5047069531" evidence="1">
    <location>
        <begin position="21"/>
        <end position="179"/>
    </location>
</feature>